<protein>
    <submittedName>
        <fullName evidence="2">Uncharacterized protein</fullName>
    </submittedName>
</protein>
<feature type="region of interest" description="Disordered" evidence="1">
    <location>
        <begin position="41"/>
        <end position="62"/>
    </location>
</feature>
<proteinExistence type="predicted"/>
<name>A0A5B7G3E8_PORTR</name>
<gene>
    <name evidence="2" type="ORF">E2C01_045988</name>
</gene>
<reference evidence="2 3" key="1">
    <citation type="submission" date="2019-05" db="EMBL/GenBank/DDBJ databases">
        <title>Another draft genome of Portunus trituberculatus and its Hox gene families provides insights of decapod evolution.</title>
        <authorList>
            <person name="Jeong J.-H."/>
            <person name="Song I."/>
            <person name="Kim S."/>
            <person name="Choi T."/>
            <person name="Kim D."/>
            <person name="Ryu S."/>
            <person name="Kim W."/>
        </authorList>
    </citation>
    <scope>NUCLEOTIDE SEQUENCE [LARGE SCALE GENOMIC DNA]</scope>
    <source>
        <tissue evidence="2">Muscle</tissue>
    </source>
</reference>
<dbReference type="AlphaFoldDB" id="A0A5B7G3E8"/>
<organism evidence="2 3">
    <name type="scientific">Portunus trituberculatus</name>
    <name type="common">Swimming crab</name>
    <name type="synonym">Neptunus trituberculatus</name>
    <dbReference type="NCBI Taxonomy" id="210409"/>
    <lineage>
        <taxon>Eukaryota</taxon>
        <taxon>Metazoa</taxon>
        <taxon>Ecdysozoa</taxon>
        <taxon>Arthropoda</taxon>
        <taxon>Crustacea</taxon>
        <taxon>Multicrustacea</taxon>
        <taxon>Malacostraca</taxon>
        <taxon>Eumalacostraca</taxon>
        <taxon>Eucarida</taxon>
        <taxon>Decapoda</taxon>
        <taxon>Pleocyemata</taxon>
        <taxon>Brachyura</taxon>
        <taxon>Eubrachyura</taxon>
        <taxon>Portunoidea</taxon>
        <taxon>Portunidae</taxon>
        <taxon>Portuninae</taxon>
        <taxon>Portunus</taxon>
    </lineage>
</organism>
<evidence type="ECO:0000256" key="1">
    <source>
        <dbReference type="SAM" id="MobiDB-lite"/>
    </source>
</evidence>
<dbReference type="Proteomes" id="UP000324222">
    <property type="component" value="Unassembled WGS sequence"/>
</dbReference>
<accession>A0A5B7G3E8</accession>
<keyword evidence="3" id="KW-1185">Reference proteome</keyword>
<dbReference type="EMBL" id="VSRR010010639">
    <property type="protein sequence ID" value="MPC52127.1"/>
    <property type="molecule type" value="Genomic_DNA"/>
</dbReference>
<evidence type="ECO:0000313" key="2">
    <source>
        <dbReference type="EMBL" id="MPC52127.1"/>
    </source>
</evidence>
<sequence>MKSLTKSTRDKSGQIYAQTVTAIDIKAQAHFVSQDRCKTLIRHHQRDSQPRHRNLSQFLPTR</sequence>
<evidence type="ECO:0000313" key="3">
    <source>
        <dbReference type="Proteomes" id="UP000324222"/>
    </source>
</evidence>
<comment type="caution">
    <text evidence="2">The sequence shown here is derived from an EMBL/GenBank/DDBJ whole genome shotgun (WGS) entry which is preliminary data.</text>
</comment>